<protein>
    <submittedName>
        <fullName evidence="2">Uncharacterized protein</fullName>
    </submittedName>
</protein>
<dbReference type="Proteomes" id="UP000015520">
    <property type="component" value="Unassembled WGS sequence"/>
</dbReference>
<evidence type="ECO:0000313" key="3">
    <source>
        <dbReference type="Proteomes" id="UP000015520"/>
    </source>
</evidence>
<evidence type="ECO:0000313" key="2">
    <source>
        <dbReference type="EMBL" id="EQB39626.1"/>
    </source>
</evidence>
<evidence type="ECO:0000256" key="1">
    <source>
        <dbReference type="SAM" id="Phobius"/>
    </source>
</evidence>
<gene>
    <name evidence="2" type="ORF">M947_06430</name>
</gene>
<comment type="caution">
    <text evidence="2">The sequence shown here is derived from an EMBL/GenBank/DDBJ whole genome shotgun (WGS) entry which is preliminary data.</text>
</comment>
<dbReference type="AlphaFoldDB" id="T0JNC0"/>
<dbReference type="RefSeq" id="WP_021287549.1">
    <property type="nucleotide sequence ID" value="NZ_AUPZ01000007.1"/>
</dbReference>
<accession>T0JNC0</accession>
<organism evidence="2 3">
    <name type="scientific">Sulfurimonas hongkongensis</name>
    <dbReference type="NCBI Taxonomy" id="1172190"/>
    <lineage>
        <taxon>Bacteria</taxon>
        <taxon>Pseudomonadati</taxon>
        <taxon>Campylobacterota</taxon>
        <taxon>Epsilonproteobacteria</taxon>
        <taxon>Campylobacterales</taxon>
        <taxon>Sulfurimonadaceae</taxon>
        <taxon>Sulfurimonas</taxon>
    </lineage>
</organism>
<keyword evidence="3" id="KW-1185">Reference proteome</keyword>
<keyword evidence="1" id="KW-1133">Transmembrane helix</keyword>
<keyword evidence="1" id="KW-0472">Membrane</keyword>
<feature type="transmembrane region" description="Helical" evidence="1">
    <location>
        <begin position="13"/>
        <end position="31"/>
    </location>
</feature>
<reference evidence="2 3" key="1">
    <citation type="submission" date="2013-07" db="EMBL/GenBank/DDBJ databases">
        <title>Sulfurimonas hongkongensis AST-10 Genome Sequencing.</title>
        <authorList>
            <person name="Cai L."/>
            <person name="Zhang T."/>
        </authorList>
    </citation>
    <scope>NUCLEOTIDE SEQUENCE [LARGE SCALE GENOMIC DNA]</scope>
    <source>
        <strain evidence="2 3">AST-10</strain>
    </source>
</reference>
<name>T0JNC0_9BACT</name>
<dbReference type="STRING" id="1172190.M947_06430"/>
<dbReference type="PATRIC" id="fig|1172190.3.peg.1247"/>
<keyword evidence="1" id="KW-0812">Transmembrane</keyword>
<proteinExistence type="predicted"/>
<dbReference type="EMBL" id="AUPZ01000007">
    <property type="protein sequence ID" value="EQB39626.1"/>
    <property type="molecule type" value="Genomic_DNA"/>
</dbReference>
<sequence>MDLSGVTFNTTDVMAIGSLILAATAVIWGVVKAIGLANRA</sequence>